<protein>
    <recommendedName>
        <fullName evidence="3">Prolamin-like domain-containing protein</fullName>
    </recommendedName>
</protein>
<evidence type="ECO:0000256" key="1">
    <source>
        <dbReference type="ARBA" id="ARBA00022729"/>
    </source>
</evidence>
<name>A0A565CWQ7_9BRAS</name>
<organism evidence="4 5">
    <name type="scientific">Arabis nemorensis</name>
    <dbReference type="NCBI Taxonomy" id="586526"/>
    <lineage>
        <taxon>Eukaryota</taxon>
        <taxon>Viridiplantae</taxon>
        <taxon>Streptophyta</taxon>
        <taxon>Embryophyta</taxon>
        <taxon>Tracheophyta</taxon>
        <taxon>Spermatophyta</taxon>
        <taxon>Magnoliopsida</taxon>
        <taxon>eudicotyledons</taxon>
        <taxon>Gunneridae</taxon>
        <taxon>Pentapetalae</taxon>
        <taxon>rosids</taxon>
        <taxon>malvids</taxon>
        <taxon>Brassicales</taxon>
        <taxon>Brassicaceae</taxon>
        <taxon>Arabideae</taxon>
        <taxon>Arabis</taxon>
    </lineage>
</organism>
<dbReference type="Pfam" id="PF05617">
    <property type="entry name" value="Prolamin_like"/>
    <property type="match status" value="1"/>
</dbReference>
<dbReference type="EMBL" id="CABITT030000008">
    <property type="protein sequence ID" value="VVB17846.1"/>
    <property type="molecule type" value="Genomic_DNA"/>
</dbReference>
<dbReference type="GO" id="GO:0080155">
    <property type="term" value="P:regulation of double fertilization forming a zygote and endosperm"/>
    <property type="evidence" value="ECO:0007669"/>
    <property type="project" value="TreeGrafter"/>
</dbReference>
<dbReference type="GO" id="GO:2000008">
    <property type="term" value="P:regulation of protein localization to cell surface"/>
    <property type="evidence" value="ECO:0007669"/>
    <property type="project" value="TreeGrafter"/>
</dbReference>
<feature type="chain" id="PRO_5021951548" description="Prolamin-like domain-containing protein" evidence="2">
    <location>
        <begin position="29"/>
        <end position="120"/>
    </location>
</feature>
<feature type="domain" description="Prolamin-like" evidence="3">
    <location>
        <begin position="48"/>
        <end position="109"/>
    </location>
</feature>
<dbReference type="Proteomes" id="UP000489600">
    <property type="component" value="Unassembled WGS sequence"/>
</dbReference>
<evidence type="ECO:0000259" key="3">
    <source>
        <dbReference type="Pfam" id="PF05617"/>
    </source>
</evidence>
<evidence type="ECO:0000256" key="2">
    <source>
        <dbReference type="SAM" id="SignalP"/>
    </source>
</evidence>
<dbReference type="AlphaFoldDB" id="A0A565CWQ7"/>
<dbReference type="GO" id="GO:0005576">
    <property type="term" value="C:extracellular region"/>
    <property type="evidence" value="ECO:0007669"/>
    <property type="project" value="TreeGrafter"/>
</dbReference>
<evidence type="ECO:0000313" key="5">
    <source>
        <dbReference type="Proteomes" id="UP000489600"/>
    </source>
</evidence>
<comment type="caution">
    <text evidence="4">The sequence shown here is derived from an EMBL/GenBank/DDBJ whole genome shotgun (WGS) entry which is preliminary data.</text>
</comment>
<evidence type="ECO:0000313" key="4">
    <source>
        <dbReference type="EMBL" id="VVB17846.1"/>
    </source>
</evidence>
<proteinExistence type="predicted"/>
<keyword evidence="5" id="KW-1185">Reference proteome</keyword>
<feature type="signal peptide" evidence="2">
    <location>
        <begin position="1"/>
        <end position="28"/>
    </location>
</feature>
<dbReference type="InterPro" id="IPR008502">
    <property type="entry name" value="Prolamin-like"/>
</dbReference>
<dbReference type="PANTHER" id="PTHR31181:SF61">
    <property type="entry name" value="EGG CELL-SECRETED-LIKE PROTEIN (DUF1278)"/>
    <property type="match status" value="1"/>
</dbReference>
<gene>
    <name evidence="4" type="ORF">ANE_LOCUS28290</name>
</gene>
<dbReference type="GO" id="GO:0031982">
    <property type="term" value="C:vesicle"/>
    <property type="evidence" value="ECO:0007669"/>
    <property type="project" value="TreeGrafter"/>
</dbReference>
<dbReference type="GO" id="GO:0009567">
    <property type="term" value="P:double fertilization forming a zygote and endosperm"/>
    <property type="evidence" value="ECO:0007669"/>
    <property type="project" value="TreeGrafter"/>
</dbReference>
<sequence length="120" mass="12960">MEIKSKAIASLILAIALCAAVLVTPGVAQPQPTIPSIFPPISPIVPIKCWSALFNVQGCVLEIYNSIFAGQFGNIGATCCKTFSTIDANCWPQMFPLNPFFPRLLKDNCARIVPNSPPRN</sequence>
<accession>A0A565CWQ7</accession>
<dbReference type="PANTHER" id="PTHR31181">
    <property type="entry name" value="EGG CELL-SECRETED PROTEIN 1.4"/>
    <property type="match status" value="1"/>
</dbReference>
<keyword evidence="1 2" id="KW-0732">Signal</keyword>
<dbReference type="OrthoDB" id="1862203at2759"/>
<reference evidence="4" key="1">
    <citation type="submission" date="2019-07" db="EMBL/GenBank/DDBJ databases">
        <authorList>
            <person name="Dittberner H."/>
        </authorList>
    </citation>
    <scope>NUCLEOTIDE SEQUENCE [LARGE SCALE GENOMIC DNA]</scope>
</reference>